<sequence>MKTSKEYLNSHNNAERNPSHPHESLSIADDIPKEFLLGLIVAAGLLGLALKVAFLFLK</sequence>
<gene>
    <name evidence="3" type="ORF">LH706_06665</name>
</gene>
<feature type="region of interest" description="Disordered" evidence="1">
    <location>
        <begin position="1"/>
        <end position="25"/>
    </location>
</feature>
<organism evidence="3">
    <name type="scientific">Ralstonia solanacearum</name>
    <name type="common">Pseudomonas solanacearum</name>
    <dbReference type="NCBI Taxonomy" id="305"/>
    <lineage>
        <taxon>Bacteria</taxon>
        <taxon>Pseudomonadati</taxon>
        <taxon>Pseudomonadota</taxon>
        <taxon>Betaproteobacteria</taxon>
        <taxon>Burkholderiales</taxon>
        <taxon>Burkholderiaceae</taxon>
        <taxon>Ralstonia</taxon>
        <taxon>Ralstonia solanacearum species complex</taxon>
    </lineage>
</organism>
<dbReference type="EMBL" id="CP085043">
    <property type="protein sequence ID" value="UZF16118.1"/>
    <property type="molecule type" value="Genomic_DNA"/>
</dbReference>
<proteinExistence type="predicted"/>
<reference evidence="3" key="1">
    <citation type="submission" date="2021-10" db="EMBL/GenBank/DDBJ databases">
        <title>Complete genome sequences of five Ralstonia solancearum strains isolated from sunflower.</title>
        <authorList>
            <person name="She X."/>
            <person name="He Z."/>
        </authorList>
    </citation>
    <scope>NUCLEOTIDE SEQUENCE</scope>
    <source>
        <strain evidence="3">RS638</strain>
    </source>
</reference>
<accession>A0ABY6NFV3</accession>
<feature type="compositionally biased region" description="Basic and acidic residues" evidence="1">
    <location>
        <begin position="13"/>
        <end position="23"/>
    </location>
</feature>
<keyword evidence="2" id="KW-0812">Transmembrane</keyword>
<feature type="compositionally biased region" description="Polar residues" evidence="1">
    <location>
        <begin position="1"/>
        <end position="12"/>
    </location>
</feature>
<keyword evidence="2" id="KW-1133">Transmembrane helix</keyword>
<evidence type="ECO:0000256" key="2">
    <source>
        <dbReference type="SAM" id="Phobius"/>
    </source>
</evidence>
<feature type="transmembrane region" description="Helical" evidence="2">
    <location>
        <begin position="35"/>
        <end position="57"/>
    </location>
</feature>
<evidence type="ECO:0000256" key="1">
    <source>
        <dbReference type="SAM" id="MobiDB-lite"/>
    </source>
</evidence>
<keyword evidence="2" id="KW-0472">Membrane</keyword>
<name>A0ABY6NFV3_RALSL</name>
<protein>
    <submittedName>
        <fullName evidence="3">Uncharacterized protein</fullName>
    </submittedName>
</protein>
<evidence type="ECO:0000313" key="3">
    <source>
        <dbReference type="EMBL" id="UZF16118.1"/>
    </source>
</evidence>